<dbReference type="GO" id="GO:0030170">
    <property type="term" value="F:pyridoxal phosphate binding"/>
    <property type="evidence" value="ECO:0007669"/>
    <property type="project" value="InterPro"/>
</dbReference>
<organism evidence="6 7">
    <name type="scientific">Desulfurella multipotens</name>
    <dbReference type="NCBI Taxonomy" id="79269"/>
    <lineage>
        <taxon>Bacteria</taxon>
        <taxon>Pseudomonadati</taxon>
        <taxon>Campylobacterota</taxon>
        <taxon>Desulfurellia</taxon>
        <taxon>Desulfurellales</taxon>
        <taxon>Desulfurellaceae</taxon>
        <taxon>Desulfurella</taxon>
    </lineage>
</organism>
<dbReference type="PROSITE" id="PS00599">
    <property type="entry name" value="AA_TRANSFER_CLASS_2"/>
    <property type="match status" value="1"/>
</dbReference>
<dbReference type="Gene3D" id="3.40.640.10">
    <property type="entry name" value="Type I PLP-dependent aspartate aminotransferase-like (Major domain)"/>
    <property type="match status" value="1"/>
</dbReference>
<reference evidence="7" key="1">
    <citation type="submission" date="2016-10" db="EMBL/GenBank/DDBJ databases">
        <authorList>
            <person name="Varghese N."/>
            <person name="Submissions S."/>
        </authorList>
    </citation>
    <scope>NUCLEOTIDE SEQUENCE [LARGE SCALE GENOMIC DNA]</scope>
    <source>
        <strain evidence="7">DSM 8415</strain>
    </source>
</reference>
<dbReference type="Gene3D" id="3.90.1150.10">
    <property type="entry name" value="Aspartate Aminotransferase, domain 1"/>
    <property type="match status" value="1"/>
</dbReference>
<evidence type="ECO:0000259" key="5">
    <source>
        <dbReference type="Pfam" id="PF00155"/>
    </source>
</evidence>
<dbReference type="OrthoDB" id="9807157at2"/>
<sequence>MDLFDKCKNFVVYKEIEQAGLYPYFQPISSEQGTEVIINGKKILMLGSNSYLGLTVHPKVKQAAINAIKKYGTGCAGSRFLNGTLDIHIELEEKLAKFTKKEKAVLFSTGFQANLGAIAGLVGKDDYVIIDKSDHASIVDGTKLSFGEVKRFLHNDMQSLEKVLQSIDIDAGKLIVVDGIYSMDGDIANLPEIIKLKKKYNARVMVDDAHAFGVIGENGSGTASHFNLIEDTDIIMGTFSKSFASLGGFIAADAYVIDYLKHFARSLIFSASITPASCAAVLASLEIMQSEPQLIEKLWANTNRMRNGLKSAGFDTLQSCTPIIPVLVGEDLKVLQYRKMLFEEGIFVNPVVSPAVPKNKALIRLSLMATHTFDQIDFAIEKITKVGKKLGVI</sequence>
<evidence type="ECO:0000313" key="7">
    <source>
        <dbReference type="Proteomes" id="UP000199411"/>
    </source>
</evidence>
<evidence type="ECO:0000256" key="2">
    <source>
        <dbReference type="ARBA" id="ARBA00022679"/>
    </source>
</evidence>
<protein>
    <submittedName>
        <fullName evidence="6">8-amino-7-oxononanoate synthase</fullName>
    </submittedName>
</protein>
<keyword evidence="7" id="KW-1185">Reference proteome</keyword>
<comment type="cofactor">
    <cofactor evidence="1 4">
        <name>pyridoxal 5'-phosphate</name>
        <dbReference type="ChEBI" id="CHEBI:597326"/>
    </cofactor>
</comment>
<evidence type="ECO:0000256" key="3">
    <source>
        <dbReference type="ARBA" id="ARBA00022898"/>
    </source>
</evidence>
<dbReference type="AlphaFoldDB" id="A0A1G6P012"/>
<name>A0A1G6P012_9BACT</name>
<dbReference type="PANTHER" id="PTHR13693:SF3">
    <property type="entry name" value="LD36009P"/>
    <property type="match status" value="1"/>
</dbReference>
<comment type="similarity">
    <text evidence="4">Belongs to the class-II pyridoxal-phosphate-dependent aminotransferase family.</text>
</comment>
<dbReference type="GO" id="GO:0016740">
    <property type="term" value="F:transferase activity"/>
    <property type="evidence" value="ECO:0007669"/>
    <property type="project" value="UniProtKB-KW"/>
</dbReference>
<keyword evidence="2" id="KW-0808">Transferase</keyword>
<feature type="domain" description="Aminotransferase class I/classII large" evidence="5">
    <location>
        <begin position="42"/>
        <end position="383"/>
    </location>
</feature>
<dbReference type="Proteomes" id="UP000199411">
    <property type="component" value="Unassembled WGS sequence"/>
</dbReference>
<evidence type="ECO:0000256" key="4">
    <source>
        <dbReference type="RuleBase" id="RU003693"/>
    </source>
</evidence>
<gene>
    <name evidence="6" type="ORF">SAMN05660835_01283</name>
</gene>
<dbReference type="InterPro" id="IPR004839">
    <property type="entry name" value="Aminotransferase_I/II_large"/>
</dbReference>
<dbReference type="InterPro" id="IPR015424">
    <property type="entry name" value="PyrdxlP-dep_Trfase"/>
</dbReference>
<dbReference type="RefSeq" id="WP_092129017.1">
    <property type="nucleotide sequence ID" value="NZ_FMYU01000008.1"/>
</dbReference>
<dbReference type="InterPro" id="IPR001917">
    <property type="entry name" value="Aminotrans_II_pyridoxalP_BS"/>
</dbReference>
<proteinExistence type="inferred from homology"/>
<evidence type="ECO:0000313" key="6">
    <source>
        <dbReference type="EMBL" id="SDC73328.1"/>
    </source>
</evidence>
<dbReference type="InterPro" id="IPR050087">
    <property type="entry name" value="AON_synthase_class-II"/>
</dbReference>
<dbReference type="SUPFAM" id="SSF53383">
    <property type="entry name" value="PLP-dependent transferases"/>
    <property type="match status" value="1"/>
</dbReference>
<dbReference type="EMBL" id="FMYU01000008">
    <property type="protein sequence ID" value="SDC73328.1"/>
    <property type="molecule type" value="Genomic_DNA"/>
</dbReference>
<dbReference type="PANTHER" id="PTHR13693">
    <property type="entry name" value="CLASS II AMINOTRANSFERASE/8-AMINO-7-OXONONANOATE SYNTHASE"/>
    <property type="match status" value="1"/>
</dbReference>
<evidence type="ECO:0000256" key="1">
    <source>
        <dbReference type="ARBA" id="ARBA00001933"/>
    </source>
</evidence>
<dbReference type="InterPro" id="IPR015422">
    <property type="entry name" value="PyrdxlP-dep_Trfase_small"/>
</dbReference>
<accession>A0A1G6P012</accession>
<dbReference type="InterPro" id="IPR015421">
    <property type="entry name" value="PyrdxlP-dep_Trfase_major"/>
</dbReference>
<dbReference type="Pfam" id="PF00155">
    <property type="entry name" value="Aminotran_1_2"/>
    <property type="match status" value="1"/>
</dbReference>
<keyword evidence="3 4" id="KW-0663">Pyridoxal phosphate</keyword>
<dbReference type="CDD" id="cd06454">
    <property type="entry name" value="KBL_like"/>
    <property type="match status" value="1"/>
</dbReference>